<sequence>MELLGLRRKCLGDGITGLTSPAFFAAANEASSVKAIEGDTVYHKTLRRYPEITKPDGVTKPKKHAAKHHIQTTKGPPVTSKARRLAPDKREMNSAK</sequence>
<keyword evidence="3" id="KW-1185">Reference proteome</keyword>
<dbReference type="Proteomes" id="UP000606786">
    <property type="component" value="Unassembled WGS sequence"/>
</dbReference>
<evidence type="ECO:0000256" key="1">
    <source>
        <dbReference type="SAM" id="MobiDB-lite"/>
    </source>
</evidence>
<reference evidence="2" key="1">
    <citation type="submission" date="2020-11" db="EMBL/GenBank/DDBJ databases">
        <authorList>
            <person name="Whitehead M."/>
        </authorList>
    </citation>
    <scope>NUCLEOTIDE SEQUENCE</scope>
    <source>
        <strain evidence="2">EGII</strain>
    </source>
</reference>
<feature type="compositionally biased region" description="Basic and acidic residues" evidence="1">
    <location>
        <begin position="85"/>
        <end position="96"/>
    </location>
</feature>
<protein>
    <submittedName>
        <fullName evidence="2">(Mediterranean fruit fly) hypothetical protein</fullName>
    </submittedName>
</protein>
<gene>
    <name evidence="2" type="ORF">CCAP1982_LOCUS9858</name>
</gene>
<comment type="caution">
    <text evidence="2">The sequence shown here is derived from an EMBL/GenBank/DDBJ whole genome shotgun (WGS) entry which is preliminary data.</text>
</comment>
<evidence type="ECO:0000313" key="2">
    <source>
        <dbReference type="EMBL" id="CAD7001360.1"/>
    </source>
</evidence>
<feature type="compositionally biased region" description="Basic residues" evidence="1">
    <location>
        <begin position="60"/>
        <end position="71"/>
    </location>
</feature>
<accession>A0A811UR13</accession>
<organism evidence="2 3">
    <name type="scientific">Ceratitis capitata</name>
    <name type="common">Mediterranean fruit fly</name>
    <name type="synonym">Tephritis capitata</name>
    <dbReference type="NCBI Taxonomy" id="7213"/>
    <lineage>
        <taxon>Eukaryota</taxon>
        <taxon>Metazoa</taxon>
        <taxon>Ecdysozoa</taxon>
        <taxon>Arthropoda</taxon>
        <taxon>Hexapoda</taxon>
        <taxon>Insecta</taxon>
        <taxon>Pterygota</taxon>
        <taxon>Neoptera</taxon>
        <taxon>Endopterygota</taxon>
        <taxon>Diptera</taxon>
        <taxon>Brachycera</taxon>
        <taxon>Muscomorpha</taxon>
        <taxon>Tephritoidea</taxon>
        <taxon>Tephritidae</taxon>
        <taxon>Ceratitis</taxon>
        <taxon>Ceratitis</taxon>
    </lineage>
</organism>
<feature type="region of interest" description="Disordered" evidence="1">
    <location>
        <begin position="52"/>
        <end position="96"/>
    </location>
</feature>
<dbReference type="EMBL" id="CAJHJT010000023">
    <property type="protein sequence ID" value="CAD7001360.1"/>
    <property type="molecule type" value="Genomic_DNA"/>
</dbReference>
<name>A0A811UR13_CERCA</name>
<dbReference type="AlphaFoldDB" id="A0A811UR13"/>
<proteinExistence type="predicted"/>
<evidence type="ECO:0000313" key="3">
    <source>
        <dbReference type="Proteomes" id="UP000606786"/>
    </source>
</evidence>